<dbReference type="GO" id="GO:0009007">
    <property type="term" value="F:site-specific DNA-methyltransferase (adenine-specific) activity"/>
    <property type="evidence" value="ECO:0007669"/>
    <property type="project" value="UniProtKB-EC"/>
</dbReference>
<name>A0A6N7VRU5_9ACTO</name>
<proteinExistence type="inferred from homology"/>
<dbReference type="GO" id="GO:0006298">
    <property type="term" value="P:mismatch repair"/>
    <property type="evidence" value="ECO:0007669"/>
    <property type="project" value="TreeGrafter"/>
</dbReference>
<dbReference type="Proteomes" id="UP000470875">
    <property type="component" value="Unassembled WGS sequence"/>
</dbReference>
<keyword evidence="8" id="KW-1185">Reference proteome</keyword>
<dbReference type="InterPro" id="IPR012327">
    <property type="entry name" value="MeTrfase_D12"/>
</dbReference>
<protein>
    <recommendedName>
        <fullName evidence="2">site-specific DNA-methyltransferase (adenine-specific)</fullName>
        <ecNumber evidence="2">2.1.1.72</ecNumber>
    </recommendedName>
</protein>
<dbReference type="EMBL" id="VULO01000007">
    <property type="protein sequence ID" value="MSS84499.1"/>
    <property type="molecule type" value="Genomic_DNA"/>
</dbReference>
<dbReference type="Gene3D" id="1.10.1020.10">
    <property type="entry name" value="Adenine-specific Methyltransferase, Domain 2"/>
    <property type="match status" value="1"/>
</dbReference>
<evidence type="ECO:0000256" key="1">
    <source>
        <dbReference type="ARBA" id="ARBA00006594"/>
    </source>
</evidence>
<dbReference type="PANTHER" id="PTHR30481">
    <property type="entry name" value="DNA ADENINE METHYLASE"/>
    <property type="match status" value="1"/>
</dbReference>
<dbReference type="InterPro" id="IPR029063">
    <property type="entry name" value="SAM-dependent_MTases_sf"/>
</dbReference>
<evidence type="ECO:0000256" key="6">
    <source>
        <dbReference type="ARBA" id="ARBA00047942"/>
    </source>
</evidence>
<dbReference type="EC" id="2.1.1.72" evidence="2"/>
<evidence type="ECO:0000313" key="8">
    <source>
        <dbReference type="Proteomes" id="UP000470875"/>
    </source>
</evidence>
<dbReference type="PRINTS" id="PR00505">
    <property type="entry name" value="D12N6MTFRASE"/>
</dbReference>
<keyword evidence="5" id="KW-0949">S-adenosyl-L-methionine</keyword>
<organism evidence="7 8">
    <name type="scientific">Scrofimicrobium canadense</name>
    <dbReference type="NCBI Taxonomy" id="2652290"/>
    <lineage>
        <taxon>Bacteria</taxon>
        <taxon>Bacillati</taxon>
        <taxon>Actinomycetota</taxon>
        <taxon>Actinomycetes</taxon>
        <taxon>Actinomycetales</taxon>
        <taxon>Actinomycetaceae</taxon>
        <taxon>Scrofimicrobium</taxon>
    </lineage>
</organism>
<dbReference type="InterPro" id="IPR012263">
    <property type="entry name" value="M_m6A_EcoRV"/>
</dbReference>
<dbReference type="PANTHER" id="PTHR30481:SF4">
    <property type="entry name" value="SITE-SPECIFIC DNA-METHYLTRANSFERASE (ADENINE-SPECIFIC)"/>
    <property type="match status" value="1"/>
</dbReference>
<dbReference type="RefSeq" id="WP_154544903.1">
    <property type="nucleotide sequence ID" value="NZ_VULO01000007.1"/>
</dbReference>
<evidence type="ECO:0000313" key="7">
    <source>
        <dbReference type="EMBL" id="MSS84499.1"/>
    </source>
</evidence>
<comment type="caution">
    <text evidence="7">The sequence shown here is derived from an EMBL/GenBank/DDBJ whole genome shotgun (WGS) entry which is preliminary data.</text>
</comment>
<accession>A0A6N7VRU5</accession>
<dbReference type="InterPro" id="IPR023095">
    <property type="entry name" value="Ade_MeTrfase_dom_2"/>
</dbReference>
<comment type="similarity">
    <text evidence="1">Belongs to the N(4)/N(6)-methyltransferase family.</text>
</comment>
<evidence type="ECO:0000256" key="5">
    <source>
        <dbReference type="ARBA" id="ARBA00022691"/>
    </source>
</evidence>
<dbReference type="GO" id="GO:1904047">
    <property type="term" value="F:S-adenosyl-L-methionine binding"/>
    <property type="evidence" value="ECO:0007669"/>
    <property type="project" value="TreeGrafter"/>
</dbReference>
<dbReference type="Gene3D" id="3.40.50.150">
    <property type="entry name" value="Vaccinia Virus protein VP39"/>
    <property type="match status" value="1"/>
</dbReference>
<gene>
    <name evidence="7" type="ORF">FYJ24_06920</name>
</gene>
<dbReference type="Pfam" id="PF02086">
    <property type="entry name" value="MethyltransfD12"/>
    <property type="match status" value="1"/>
</dbReference>
<reference evidence="7 8" key="1">
    <citation type="submission" date="2019-08" db="EMBL/GenBank/DDBJ databases">
        <title>In-depth cultivation of the pig gut microbiome towards novel bacterial diversity and tailored functional studies.</title>
        <authorList>
            <person name="Wylensek D."/>
            <person name="Hitch T.C.A."/>
            <person name="Clavel T."/>
        </authorList>
    </citation>
    <scope>NUCLEOTIDE SEQUENCE [LARGE SCALE GENOMIC DNA]</scope>
    <source>
        <strain evidence="7 8">WB03_NA08</strain>
    </source>
</reference>
<dbReference type="AlphaFoldDB" id="A0A6N7VRU5"/>
<sequence>MSPKLRTPLPYVGTKSMLTSKLIPLIPAHHHYVEVCGGSLALLLAKPPSAAETANDLDGQLVTFWRVLRDQPDELISAIELTPHSRYEYYDALKNEGKSDLEIARKVWVRLTQGTNRSLVNPQRPMWAKRLTTGSHPETLVRKAEQLLSISRRLQHVSLDQRPAVEMVKMYGPAKNALLYVDPPYLGAESRYRDEMTADDHEALLNASINAKASVMISGYSTPLYEERLKDWDRYEFPGRARITVGKLVDRTEVVWVKC</sequence>
<dbReference type="GO" id="GO:0032259">
    <property type="term" value="P:methylation"/>
    <property type="evidence" value="ECO:0007669"/>
    <property type="project" value="UniProtKB-KW"/>
</dbReference>
<evidence type="ECO:0000256" key="3">
    <source>
        <dbReference type="ARBA" id="ARBA00022603"/>
    </source>
</evidence>
<evidence type="ECO:0000256" key="4">
    <source>
        <dbReference type="ARBA" id="ARBA00022679"/>
    </source>
</evidence>
<dbReference type="GO" id="GO:0043565">
    <property type="term" value="F:sequence-specific DNA binding"/>
    <property type="evidence" value="ECO:0007669"/>
    <property type="project" value="TreeGrafter"/>
</dbReference>
<keyword evidence="4" id="KW-0808">Transferase</keyword>
<dbReference type="PIRSF" id="PIRSF000398">
    <property type="entry name" value="M_m6A_EcoRV"/>
    <property type="match status" value="1"/>
</dbReference>
<comment type="catalytic activity">
    <reaction evidence="6">
        <text>a 2'-deoxyadenosine in DNA + S-adenosyl-L-methionine = an N(6)-methyl-2'-deoxyadenosine in DNA + S-adenosyl-L-homocysteine + H(+)</text>
        <dbReference type="Rhea" id="RHEA:15197"/>
        <dbReference type="Rhea" id="RHEA-COMP:12418"/>
        <dbReference type="Rhea" id="RHEA-COMP:12419"/>
        <dbReference type="ChEBI" id="CHEBI:15378"/>
        <dbReference type="ChEBI" id="CHEBI:57856"/>
        <dbReference type="ChEBI" id="CHEBI:59789"/>
        <dbReference type="ChEBI" id="CHEBI:90615"/>
        <dbReference type="ChEBI" id="CHEBI:90616"/>
        <dbReference type="EC" id="2.1.1.72"/>
    </reaction>
</comment>
<dbReference type="SUPFAM" id="SSF53335">
    <property type="entry name" value="S-adenosyl-L-methionine-dependent methyltransferases"/>
    <property type="match status" value="1"/>
</dbReference>
<evidence type="ECO:0000256" key="2">
    <source>
        <dbReference type="ARBA" id="ARBA00011900"/>
    </source>
</evidence>
<keyword evidence="3 7" id="KW-0489">Methyltransferase</keyword>
<dbReference type="GO" id="GO:0009307">
    <property type="term" value="P:DNA restriction-modification system"/>
    <property type="evidence" value="ECO:0007669"/>
    <property type="project" value="InterPro"/>
</dbReference>